<dbReference type="EMBL" id="PHHF01000080">
    <property type="protein sequence ID" value="PTD16759.1"/>
    <property type="molecule type" value="Genomic_DNA"/>
</dbReference>
<dbReference type="Pfam" id="PF05721">
    <property type="entry name" value="PhyH"/>
    <property type="match status" value="1"/>
</dbReference>
<sequence>MKIASLLAPVQYMYWAAQLGTGAKSFLDNPLIGSSTLNHLGLHVGRMKLAHGLAWQRRRRLEKLVSEPDRTQFDAQGFVAIRNFLPNAEFAQLRAMLLGRSAPAREMVQGGTITRRIALDAAYCTAVPSVRHLLSSPRWRGLMRYVGSYASEPLYYIQTILTHRDEEVDPQTHLHADTFHPCVKAWYFLDDVTEEDGPFVYVPGSHRLTRERIEWERERSLQGAQAMDRLSARGSMRITRAEISALGLPGPRALAVPANTLVVADTGRFHARGPATRPSRRVEIWAYGRRNPFYPWTGLDPLSLPGIAFRRIPLMWALRDRFESRLGQPWRDVGSKTPLDP</sequence>
<dbReference type="PANTHER" id="PTHR20883">
    <property type="entry name" value="PHYTANOYL-COA DIOXYGENASE DOMAIN CONTAINING 1"/>
    <property type="match status" value="1"/>
</dbReference>
<proteinExistence type="predicted"/>
<evidence type="ECO:0000256" key="1">
    <source>
        <dbReference type="ARBA" id="ARBA00022723"/>
    </source>
</evidence>
<evidence type="ECO:0000313" key="3">
    <source>
        <dbReference type="EMBL" id="PTD16759.1"/>
    </source>
</evidence>
<dbReference type="InterPro" id="IPR008775">
    <property type="entry name" value="Phytyl_CoA_dOase-like"/>
</dbReference>
<evidence type="ECO:0000256" key="2">
    <source>
        <dbReference type="ARBA" id="ARBA00023004"/>
    </source>
</evidence>
<keyword evidence="3" id="KW-0560">Oxidoreductase</keyword>
<organism evidence="3 4">
    <name type="scientific">Edaphosphingomonas fennica</name>
    <dbReference type="NCBI Taxonomy" id="114404"/>
    <lineage>
        <taxon>Bacteria</taxon>
        <taxon>Pseudomonadati</taxon>
        <taxon>Pseudomonadota</taxon>
        <taxon>Alphaproteobacteria</taxon>
        <taxon>Sphingomonadales</taxon>
        <taxon>Rhizorhabdaceae</taxon>
        <taxon>Edaphosphingomonas</taxon>
    </lineage>
</organism>
<gene>
    <name evidence="3" type="ORF">CV103_20280</name>
</gene>
<keyword evidence="4" id="KW-1185">Reference proteome</keyword>
<dbReference type="PANTHER" id="PTHR20883:SF15">
    <property type="entry name" value="PHYTANOYL-COA DIOXYGENASE DOMAIN-CONTAINING PROTEIN 1"/>
    <property type="match status" value="1"/>
</dbReference>
<reference evidence="3 4" key="1">
    <citation type="submission" date="2017-11" db="EMBL/GenBank/DDBJ databases">
        <title>Sphingomonas oleivorans sp. nov., isolated from oil-contaminated soil.</title>
        <authorList>
            <person name="Wang L."/>
            <person name="Chen L."/>
        </authorList>
    </citation>
    <scope>NUCLEOTIDE SEQUENCE [LARGE SCALE GENOMIC DNA]</scope>
    <source>
        <strain evidence="3 4">K101</strain>
    </source>
</reference>
<comment type="caution">
    <text evidence="3">The sequence shown here is derived from an EMBL/GenBank/DDBJ whole genome shotgun (WGS) entry which is preliminary data.</text>
</comment>
<keyword evidence="3" id="KW-0223">Dioxygenase</keyword>
<dbReference type="AlphaFoldDB" id="A0A2T4HLU7"/>
<dbReference type="Proteomes" id="UP000241206">
    <property type="component" value="Unassembled WGS sequence"/>
</dbReference>
<accession>A0A2T4HLU7</accession>
<keyword evidence="2" id="KW-0408">Iron</keyword>
<keyword evidence="1" id="KW-0479">Metal-binding</keyword>
<evidence type="ECO:0000313" key="4">
    <source>
        <dbReference type="Proteomes" id="UP000241206"/>
    </source>
</evidence>
<name>A0A2T4HLU7_9SPHN</name>
<dbReference type="SUPFAM" id="SSF51197">
    <property type="entry name" value="Clavaminate synthase-like"/>
    <property type="match status" value="1"/>
</dbReference>
<dbReference type="GO" id="GO:0016706">
    <property type="term" value="F:2-oxoglutarate-dependent dioxygenase activity"/>
    <property type="evidence" value="ECO:0007669"/>
    <property type="project" value="UniProtKB-ARBA"/>
</dbReference>
<dbReference type="GO" id="GO:0005506">
    <property type="term" value="F:iron ion binding"/>
    <property type="evidence" value="ECO:0007669"/>
    <property type="project" value="UniProtKB-ARBA"/>
</dbReference>
<protein>
    <submittedName>
        <fullName evidence="3">Phytanoyl-CoA dioxygenase</fullName>
    </submittedName>
</protein>
<dbReference type="Gene3D" id="2.60.120.620">
    <property type="entry name" value="q2cbj1_9rhob like domain"/>
    <property type="match status" value="1"/>
</dbReference>
<dbReference type="RefSeq" id="WP_107396002.1">
    <property type="nucleotide sequence ID" value="NZ_PHHF01000080.1"/>
</dbReference>